<name>A0A839AKG2_9HYPH</name>
<comment type="caution">
    <text evidence="1">The sequence shown here is derived from an EMBL/GenBank/DDBJ whole genome shotgun (WGS) entry which is preliminary data.</text>
</comment>
<evidence type="ECO:0000313" key="1">
    <source>
        <dbReference type="EMBL" id="MBA5779518.1"/>
    </source>
</evidence>
<evidence type="ECO:0000313" key="2">
    <source>
        <dbReference type="Proteomes" id="UP000541109"/>
    </source>
</evidence>
<evidence type="ECO:0008006" key="3">
    <source>
        <dbReference type="Google" id="ProtNLM"/>
    </source>
</evidence>
<gene>
    <name evidence="1" type="ORF">H2509_20500</name>
</gene>
<sequence>MAMTRQEIETAIADLETAKRARLTGKARQQVSYDGGGVTFVPATIAEIEQEIVKLRLQLAKLTGAPSGLGPIRIGFGGRM</sequence>
<dbReference type="Proteomes" id="UP000541109">
    <property type="component" value="Unassembled WGS sequence"/>
</dbReference>
<accession>A0A839AKG2</accession>
<dbReference type="AlphaFoldDB" id="A0A839AKG2"/>
<organism evidence="1 2">
    <name type="scientific">Stappia albiluteola</name>
    <dbReference type="NCBI Taxonomy" id="2758565"/>
    <lineage>
        <taxon>Bacteria</taxon>
        <taxon>Pseudomonadati</taxon>
        <taxon>Pseudomonadota</taxon>
        <taxon>Alphaproteobacteria</taxon>
        <taxon>Hyphomicrobiales</taxon>
        <taxon>Stappiaceae</taxon>
        <taxon>Stappia</taxon>
    </lineage>
</organism>
<proteinExistence type="predicted"/>
<protein>
    <recommendedName>
        <fullName evidence="3">GpW protein</fullName>
    </recommendedName>
</protein>
<dbReference type="Gene3D" id="3.30.1580.10">
    <property type="entry name" value="Head-to-tail joining protein W"/>
    <property type="match status" value="1"/>
</dbReference>
<dbReference type="InterPro" id="IPR036626">
    <property type="entry name" value="GpW_sf"/>
</dbReference>
<dbReference type="GO" id="GO:0019058">
    <property type="term" value="P:viral life cycle"/>
    <property type="evidence" value="ECO:0007669"/>
    <property type="project" value="InterPro"/>
</dbReference>
<keyword evidence="2" id="KW-1185">Reference proteome</keyword>
<reference evidence="1 2" key="1">
    <citation type="submission" date="2020-07" db="EMBL/GenBank/DDBJ databases">
        <title>Stappia sp., F7233, whole genome shotgun sequencing project.</title>
        <authorList>
            <person name="Jiang S."/>
            <person name="Liu Z.W."/>
            <person name="Du Z.J."/>
        </authorList>
    </citation>
    <scope>NUCLEOTIDE SEQUENCE [LARGE SCALE GENOMIC DNA]</scope>
    <source>
        <strain evidence="1 2">F7233</strain>
    </source>
</reference>
<dbReference type="EMBL" id="JACFXV010000069">
    <property type="protein sequence ID" value="MBA5779518.1"/>
    <property type="molecule type" value="Genomic_DNA"/>
</dbReference>